<dbReference type="OrthoDB" id="9804765at2"/>
<sequence length="140" mass="14956">MPMTHVSMRSGKPAAYRTAVLEGIHETLHTSLGVHPETFFMTVSEHEDANFHVNTTFPFTRSSDVLLIQITLTAGRSADDKQRFYQDLVARLEKNPGVKPADVFINLVEVAGENWSAGNGLAGRSAALAADGSTAAGTAA</sequence>
<name>A0A2I8ETT9_9BURK</name>
<dbReference type="AlphaFoldDB" id="A0A2I8ETT9"/>
<dbReference type="SUPFAM" id="SSF55331">
    <property type="entry name" value="Tautomerase/MIF"/>
    <property type="match status" value="1"/>
</dbReference>
<dbReference type="PANTHER" id="PTHR38460:SF1">
    <property type="entry name" value="TAUTOMERASE YOLI-RELATED"/>
    <property type="match status" value="1"/>
</dbReference>
<dbReference type="Pfam" id="PF14552">
    <property type="entry name" value="Tautomerase_2"/>
    <property type="match status" value="1"/>
</dbReference>
<protein>
    <submittedName>
        <fullName evidence="1">Tautomerase family protein</fullName>
    </submittedName>
</protein>
<proteinExistence type="predicted"/>
<dbReference type="KEGG" id="pter:C2L65_24060"/>
<dbReference type="EMBL" id="CP026112">
    <property type="protein sequence ID" value="AUT62681.1"/>
    <property type="molecule type" value="Genomic_DNA"/>
</dbReference>
<dbReference type="InterPro" id="IPR014347">
    <property type="entry name" value="Tautomerase/MIF_sf"/>
</dbReference>
<reference evidence="1 2" key="1">
    <citation type="submission" date="2018-01" db="EMBL/GenBank/DDBJ databases">
        <title>Species boundaries and ecological features among Paraburkholderia terrae DSMZ17804T, P. hospita DSMZ17164T and P. caribensis DSMZ13236T.</title>
        <authorList>
            <person name="Pratama A.A."/>
        </authorList>
    </citation>
    <scope>NUCLEOTIDE SEQUENCE [LARGE SCALE GENOMIC DNA]</scope>
    <source>
        <strain evidence="1 2">DSM 17804</strain>
    </source>
</reference>
<evidence type="ECO:0000313" key="2">
    <source>
        <dbReference type="Proteomes" id="UP000243502"/>
    </source>
</evidence>
<dbReference type="RefSeq" id="WP_042308950.1">
    <property type="nucleotide sequence ID" value="NZ_CP026112.1"/>
</dbReference>
<accession>A0A2I8ETT9</accession>
<dbReference type="Gene3D" id="3.30.429.10">
    <property type="entry name" value="Macrophage Migration Inhibitory Factor"/>
    <property type="match status" value="1"/>
</dbReference>
<dbReference type="InterPro" id="IPR037479">
    <property type="entry name" value="Tauto_MSAD"/>
</dbReference>
<dbReference type="Proteomes" id="UP000243502">
    <property type="component" value="Chromosome 2"/>
</dbReference>
<dbReference type="PANTHER" id="PTHR38460">
    <property type="entry name" value="TAUTOMERASE YOLI-RELATED"/>
    <property type="match status" value="1"/>
</dbReference>
<evidence type="ECO:0000313" key="1">
    <source>
        <dbReference type="EMBL" id="AUT62681.1"/>
    </source>
</evidence>
<gene>
    <name evidence="1" type="ORF">C2L65_24060</name>
</gene>
<organism evidence="1 2">
    <name type="scientific">Paraburkholderia terrae</name>
    <dbReference type="NCBI Taxonomy" id="311230"/>
    <lineage>
        <taxon>Bacteria</taxon>
        <taxon>Pseudomonadati</taxon>
        <taxon>Pseudomonadota</taxon>
        <taxon>Betaproteobacteria</taxon>
        <taxon>Burkholderiales</taxon>
        <taxon>Burkholderiaceae</taxon>
        <taxon>Paraburkholderia</taxon>
    </lineage>
</organism>